<comment type="similarity">
    <text evidence="1">Belongs to the Mg-chelatase subunits D/I family. ComM subfamily.</text>
</comment>
<dbReference type="PRINTS" id="PR01657">
    <property type="entry name" value="MCMFAMILY"/>
</dbReference>
<dbReference type="PROSITE" id="PS50051">
    <property type="entry name" value="MCM_2"/>
    <property type="match status" value="1"/>
</dbReference>
<dbReference type="AlphaFoldDB" id="A0A1G2QZM6"/>
<sequence length="517" mass="57282">MQKRGLSSVYSAALSGIDAHIVHVETEVTYGLRSFSIIGLADKSVQESAERIGSALKSSGFKSPHTQPIRTLVNLAPADIKKEGTMYDLPIALGFLLASGQAKFPSQQFLAVGELSLNGAVRPVKGTLGFALLAQKKHISTLFVPTENAKEAAFALLNDEQHAALQIIPVRTLKEAVGYLHKAFPLEPARAPSIEQLTQEIFPSFSLIRGQHSAKRALEIAAAGRHNIFFYGPPGTGKTLLAKALSEILPALSFEQSLQVTRIWSIAGLLSENMPFLVRPPFRNPHHTSSESSIIGGGNPPRPGEITLAHQGVLFLDEFPEYHRDALESLREPIEQGEITILRARHHIRFPASFMLVAAANPCPCGFYQDPERDCQCPQTAILKYRRKLSGPLMDRMDILVHVPQVTYKELAATNPDPQEIFAVRNRVLKARSIQHQRFKDFRTNAHMNLKELDSFCALDAASQQMAKKYVDSARLSARGYHRVLKVARTIADLEGHEHISFDHFTEALSYRIKEVQ</sequence>
<dbReference type="InterPro" id="IPR000523">
    <property type="entry name" value="Mg_chelatse_chII-like_cat_dom"/>
</dbReference>
<evidence type="ECO:0000256" key="3">
    <source>
        <dbReference type="ARBA" id="ARBA00022840"/>
    </source>
</evidence>
<dbReference type="Gene3D" id="3.40.50.300">
    <property type="entry name" value="P-loop containing nucleotide triphosphate hydrolases"/>
    <property type="match status" value="1"/>
</dbReference>
<dbReference type="SUPFAM" id="SSF54211">
    <property type="entry name" value="Ribosomal protein S5 domain 2-like"/>
    <property type="match status" value="1"/>
</dbReference>
<dbReference type="GO" id="GO:0003677">
    <property type="term" value="F:DNA binding"/>
    <property type="evidence" value="ECO:0007669"/>
    <property type="project" value="InterPro"/>
</dbReference>
<keyword evidence="3" id="KW-0067">ATP-binding</keyword>
<dbReference type="GO" id="GO:0005524">
    <property type="term" value="F:ATP binding"/>
    <property type="evidence" value="ECO:0007669"/>
    <property type="project" value="UniProtKB-KW"/>
</dbReference>
<dbReference type="InterPro" id="IPR004482">
    <property type="entry name" value="Mg_chelat-rel"/>
</dbReference>
<dbReference type="SMART" id="SM00382">
    <property type="entry name" value="AAA"/>
    <property type="match status" value="1"/>
</dbReference>
<dbReference type="CDD" id="cd00009">
    <property type="entry name" value="AAA"/>
    <property type="match status" value="1"/>
</dbReference>
<dbReference type="InterPro" id="IPR003593">
    <property type="entry name" value="AAA+_ATPase"/>
</dbReference>
<evidence type="ECO:0000259" key="4">
    <source>
        <dbReference type="PROSITE" id="PS50051"/>
    </source>
</evidence>
<dbReference type="EMBL" id="MHTV01000040">
    <property type="protein sequence ID" value="OHA65907.1"/>
    <property type="molecule type" value="Genomic_DNA"/>
</dbReference>
<evidence type="ECO:0000313" key="6">
    <source>
        <dbReference type="Proteomes" id="UP000178092"/>
    </source>
</evidence>
<proteinExistence type="inferred from homology"/>
<dbReference type="Proteomes" id="UP000178092">
    <property type="component" value="Unassembled WGS sequence"/>
</dbReference>
<keyword evidence="2" id="KW-0547">Nucleotide-binding</keyword>
<dbReference type="InterPro" id="IPR027417">
    <property type="entry name" value="P-loop_NTPase"/>
</dbReference>
<dbReference type="NCBIfam" id="TIGR00368">
    <property type="entry name" value="YifB family Mg chelatase-like AAA ATPase"/>
    <property type="match status" value="1"/>
</dbReference>
<evidence type="ECO:0000256" key="1">
    <source>
        <dbReference type="ARBA" id="ARBA00006354"/>
    </source>
</evidence>
<dbReference type="InterPro" id="IPR014721">
    <property type="entry name" value="Ribsml_uS5_D2-typ_fold_subgr"/>
</dbReference>
<dbReference type="Gene3D" id="3.30.230.10">
    <property type="match status" value="1"/>
</dbReference>
<dbReference type="InterPro" id="IPR001208">
    <property type="entry name" value="MCM_dom"/>
</dbReference>
<name>A0A1G2QZM6_9BACT</name>
<protein>
    <recommendedName>
        <fullName evidence="4">MCM C-terminal AAA(+) ATPase domain-containing protein</fullName>
    </recommendedName>
</protein>
<dbReference type="Pfam" id="PF01078">
    <property type="entry name" value="Mg_chelatase"/>
    <property type="match status" value="1"/>
</dbReference>
<reference evidence="5 6" key="1">
    <citation type="journal article" date="2016" name="Nat. Commun.">
        <title>Thousands of microbial genomes shed light on interconnected biogeochemical processes in an aquifer system.</title>
        <authorList>
            <person name="Anantharaman K."/>
            <person name="Brown C.T."/>
            <person name="Hug L.A."/>
            <person name="Sharon I."/>
            <person name="Castelle C.J."/>
            <person name="Probst A.J."/>
            <person name="Thomas B.C."/>
            <person name="Singh A."/>
            <person name="Wilkins M.J."/>
            <person name="Karaoz U."/>
            <person name="Brodie E.L."/>
            <person name="Williams K.H."/>
            <person name="Hubbard S.S."/>
            <person name="Banfield J.F."/>
        </authorList>
    </citation>
    <scope>NUCLEOTIDE SEQUENCE [LARGE SCALE GENOMIC DNA]</scope>
</reference>
<dbReference type="InterPro" id="IPR045006">
    <property type="entry name" value="CHLI-like"/>
</dbReference>
<feature type="domain" description="MCM C-terminal AAA(+) ATPase" evidence="4">
    <location>
        <begin position="304"/>
        <end position="403"/>
    </location>
</feature>
<dbReference type="InterPro" id="IPR020568">
    <property type="entry name" value="Ribosomal_Su5_D2-typ_SF"/>
</dbReference>
<dbReference type="PANTHER" id="PTHR32039:SF7">
    <property type="entry name" value="COMPETENCE PROTEIN COMM"/>
    <property type="match status" value="1"/>
</dbReference>
<evidence type="ECO:0000313" key="5">
    <source>
        <dbReference type="EMBL" id="OHA65907.1"/>
    </source>
</evidence>
<gene>
    <name evidence="5" type="ORF">A3C04_00145</name>
</gene>
<dbReference type="InterPro" id="IPR025158">
    <property type="entry name" value="Mg_chelat-rel_C"/>
</dbReference>
<dbReference type="Pfam" id="PF13541">
    <property type="entry name" value="ChlI"/>
    <property type="match status" value="1"/>
</dbReference>
<dbReference type="SUPFAM" id="SSF52540">
    <property type="entry name" value="P-loop containing nucleoside triphosphate hydrolases"/>
    <property type="match status" value="1"/>
</dbReference>
<accession>A0A1G2QZM6</accession>
<organism evidence="5 6">
    <name type="scientific">Candidatus Wildermuthbacteria bacterium RIFCSPHIGHO2_02_FULL_45_25</name>
    <dbReference type="NCBI Taxonomy" id="1802450"/>
    <lineage>
        <taxon>Bacteria</taxon>
        <taxon>Candidatus Wildermuthiibacteriota</taxon>
    </lineage>
</organism>
<dbReference type="PANTHER" id="PTHR32039">
    <property type="entry name" value="MAGNESIUM-CHELATASE SUBUNIT CHLI"/>
    <property type="match status" value="1"/>
</dbReference>
<dbReference type="Pfam" id="PF13335">
    <property type="entry name" value="Mg_chelatase_C"/>
    <property type="match status" value="1"/>
</dbReference>
<evidence type="ECO:0000256" key="2">
    <source>
        <dbReference type="ARBA" id="ARBA00022741"/>
    </source>
</evidence>
<comment type="caution">
    <text evidence="5">The sequence shown here is derived from an EMBL/GenBank/DDBJ whole genome shotgun (WGS) entry which is preliminary data.</text>
</comment>